<feature type="compositionally biased region" description="Basic residues" evidence="1">
    <location>
        <begin position="219"/>
        <end position="231"/>
    </location>
</feature>
<dbReference type="AlphaFoldDB" id="A0A1J4KRD2"/>
<feature type="compositionally biased region" description="Basic residues" evidence="1">
    <location>
        <begin position="49"/>
        <end position="61"/>
    </location>
</feature>
<dbReference type="EMBL" id="MLAK01000569">
    <property type="protein sequence ID" value="OHT12222.1"/>
    <property type="molecule type" value="Genomic_DNA"/>
</dbReference>
<evidence type="ECO:0000256" key="1">
    <source>
        <dbReference type="SAM" id="MobiDB-lite"/>
    </source>
</evidence>
<accession>A0A1J4KRD2</accession>
<sequence>MSDNAEKVETPAAAPAEEKAAPSKAPSKKKVVKKVVKKSSSDAKESKSGKKVKKVVKKATTKKADAKAATKTKKATTTKKASTAAKPTKKTTTKKAATTKKATKATTKKVTKKAATKKKTDSKKKTESTPKAVKFNKFETWTGEAIAALQTEDKQWVSYARIKQYLVDYMDKVIPAMIPKMTKKALLDLTEKKLLKKKKESYSFTSKGKAKLQPEKIEKRKKIDRPVKKAKVVAPEPAQPAKEVITLSGRVSKPAVRE</sequence>
<dbReference type="OrthoDB" id="10614474at2759"/>
<dbReference type="RefSeq" id="XP_068365358.1">
    <property type="nucleotide sequence ID" value="XM_068499996.1"/>
</dbReference>
<evidence type="ECO:0008006" key="4">
    <source>
        <dbReference type="Google" id="ProtNLM"/>
    </source>
</evidence>
<dbReference type="VEuPathDB" id="TrichDB:TRFO_18137"/>
<dbReference type="Proteomes" id="UP000179807">
    <property type="component" value="Unassembled WGS sequence"/>
</dbReference>
<evidence type="ECO:0000313" key="3">
    <source>
        <dbReference type="Proteomes" id="UP000179807"/>
    </source>
</evidence>
<gene>
    <name evidence="2" type="ORF">TRFO_18137</name>
</gene>
<feature type="compositionally biased region" description="Basic and acidic residues" evidence="1">
    <location>
        <begin position="39"/>
        <end position="48"/>
    </location>
</feature>
<feature type="region of interest" description="Disordered" evidence="1">
    <location>
        <begin position="1"/>
        <end position="129"/>
    </location>
</feature>
<comment type="caution">
    <text evidence="2">The sequence shown here is derived from an EMBL/GenBank/DDBJ whole genome shotgun (WGS) entry which is preliminary data.</text>
</comment>
<feature type="compositionally biased region" description="Basic residues" evidence="1">
    <location>
        <begin position="87"/>
        <end position="122"/>
    </location>
</feature>
<keyword evidence="3" id="KW-1185">Reference proteome</keyword>
<proteinExistence type="predicted"/>
<feature type="compositionally biased region" description="Basic residues" evidence="1">
    <location>
        <begin position="26"/>
        <end position="37"/>
    </location>
</feature>
<dbReference type="GeneID" id="94834700"/>
<evidence type="ECO:0000313" key="2">
    <source>
        <dbReference type="EMBL" id="OHT12222.1"/>
    </source>
</evidence>
<organism evidence="2 3">
    <name type="scientific">Tritrichomonas foetus</name>
    <dbReference type="NCBI Taxonomy" id="1144522"/>
    <lineage>
        <taxon>Eukaryota</taxon>
        <taxon>Metamonada</taxon>
        <taxon>Parabasalia</taxon>
        <taxon>Tritrichomonadida</taxon>
        <taxon>Tritrichomonadidae</taxon>
        <taxon>Tritrichomonas</taxon>
    </lineage>
</organism>
<feature type="region of interest" description="Disordered" evidence="1">
    <location>
        <begin position="213"/>
        <end position="235"/>
    </location>
</feature>
<reference evidence="2" key="1">
    <citation type="submission" date="2016-10" db="EMBL/GenBank/DDBJ databases">
        <authorList>
            <person name="Benchimol M."/>
            <person name="Almeida L.G."/>
            <person name="Vasconcelos A.T."/>
            <person name="Perreira-Neves A."/>
            <person name="Rosa I.A."/>
            <person name="Tasca T."/>
            <person name="Bogo M.R."/>
            <person name="de Souza W."/>
        </authorList>
    </citation>
    <scope>NUCLEOTIDE SEQUENCE [LARGE SCALE GENOMIC DNA]</scope>
    <source>
        <strain evidence="2">K</strain>
    </source>
</reference>
<protein>
    <recommendedName>
        <fullName evidence="4">H15 domain-containing protein</fullName>
    </recommendedName>
</protein>
<name>A0A1J4KRD2_9EUKA</name>